<keyword evidence="1" id="KW-0862">Zinc</keyword>
<keyword evidence="1" id="KW-0479">Metal-binding</keyword>
<comment type="similarity">
    <text evidence="1">Belongs to the zinc-containing alcohol dehydrogenase family. Quinone oxidoreductase subfamily.</text>
</comment>
<keyword evidence="4" id="KW-1185">Reference proteome</keyword>
<dbReference type="SUPFAM" id="SSF51735">
    <property type="entry name" value="NAD(P)-binding Rossmann-fold domains"/>
    <property type="match status" value="1"/>
</dbReference>
<protein>
    <recommendedName>
        <fullName evidence="1">Zinc-type alcohol dehydrogenase-like protein</fullName>
    </recommendedName>
</protein>
<dbReference type="NCBIfam" id="TIGR02817">
    <property type="entry name" value="adh_fam_1"/>
    <property type="match status" value="1"/>
</dbReference>
<organism evidence="3 4">
    <name type="scientific">Neptunomonas japonica JAMM 1380</name>
    <dbReference type="NCBI Taxonomy" id="1441457"/>
    <lineage>
        <taxon>Bacteria</taxon>
        <taxon>Pseudomonadati</taxon>
        <taxon>Pseudomonadota</taxon>
        <taxon>Gammaproteobacteria</taxon>
        <taxon>Oceanospirillales</taxon>
        <taxon>Oceanospirillaceae</taxon>
        <taxon>Neptunomonas</taxon>
    </lineage>
</organism>
<gene>
    <name evidence="3" type="ORF">NEJAP_2340</name>
</gene>
<dbReference type="Gene3D" id="3.40.50.720">
    <property type="entry name" value="NAD(P)-binding Rossmann-like Domain"/>
    <property type="match status" value="1"/>
</dbReference>
<dbReference type="Proteomes" id="UP000595332">
    <property type="component" value="Chromosome"/>
</dbReference>
<dbReference type="SUPFAM" id="SSF50129">
    <property type="entry name" value="GroES-like"/>
    <property type="match status" value="1"/>
</dbReference>
<sequence length="341" mass="37157">MKAIGYLNSLDITQDNSLIEFEQSTPSPTGHDLLVKIAAISVNPVDAKVRRRAQPENGEHKVLGWDAVGEVVEVGDAVSIYKKGDKVWYAGDLTRPGTNAEYHLVDERIVGHKPKSVSDAQAAAFPLTTITAWELLFDRLQIQQNTSADTRHTQQILVIGAAGGVGSILVQLASKLTNALIIGTASREESQKWVTGLGADHVIDHRQPLSEELERIGITHVSHVIGLNATEKHFSEIAKVIAPQGKFALIDDPSTPLDISLLKMKSVSLHWEFMYTRSMFATDDMAKQGELLNKVADLIDAGEIKTTMGQHYGTISADNLKRAHADLESGKTIGKIVLEGF</sequence>
<evidence type="ECO:0000256" key="1">
    <source>
        <dbReference type="RuleBase" id="RU364000"/>
    </source>
</evidence>
<dbReference type="PANTHER" id="PTHR43482:SF1">
    <property type="entry name" value="PROTEIN AST1-RELATED"/>
    <property type="match status" value="1"/>
</dbReference>
<dbReference type="InterPro" id="IPR013154">
    <property type="entry name" value="ADH-like_N"/>
</dbReference>
<accession>A0A7R6SWC1</accession>
<dbReference type="PANTHER" id="PTHR43482">
    <property type="entry name" value="PROTEIN AST1-RELATED"/>
    <property type="match status" value="1"/>
</dbReference>
<dbReference type="GO" id="GO:0008270">
    <property type="term" value="F:zinc ion binding"/>
    <property type="evidence" value="ECO:0007669"/>
    <property type="project" value="InterPro"/>
</dbReference>
<name>A0A7R6SWC1_9GAMM</name>
<dbReference type="InterPro" id="IPR011032">
    <property type="entry name" value="GroES-like_sf"/>
</dbReference>
<dbReference type="InterPro" id="IPR036291">
    <property type="entry name" value="NAD(P)-bd_dom_sf"/>
</dbReference>
<dbReference type="AlphaFoldDB" id="A0A7R6SWC1"/>
<evidence type="ECO:0000259" key="2">
    <source>
        <dbReference type="SMART" id="SM00829"/>
    </source>
</evidence>
<dbReference type="Pfam" id="PF13602">
    <property type="entry name" value="ADH_zinc_N_2"/>
    <property type="match status" value="1"/>
</dbReference>
<feature type="domain" description="Enoyl reductase (ER)" evidence="2">
    <location>
        <begin position="5"/>
        <end position="338"/>
    </location>
</feature>
<dbReference type="InterPro" id="IPR020843">
    <property type="entry name" value="ER"/>
</dbReference>
<dbReference type="Pfam" id="PF08240">
    <property type="entry name" value="ADH_N"/>
    <property type="match status" value="1"/>
</dbReference>
<dbReference type="CDD" id="cd08252">
    <property type="entry name" value="AL_MDR"/>
    <property type="match status" value="1"/>
</dbReference>
<dbReference type="SMART" id="SM00829">
    <property type="entry name" value="PKS_ER"/>
    <property type="match status" value="1"/>
</dbReference>
<dbReference type="InterPro" id="IPR014182">
    <property type="entry name" value="ADH_Zn_typ-1"/>
</dbReference>
<evidence type="ECO:0000313" key="4">
    <source>
        <dbReference type="Proteomes" id="UP000595332"/>
    </source>
</evidence>
<evidence type="ECO:0000313" key="3">
    <source>
        <dbReference type="EMBL" id="BBB30286.1"/>
    </source>
</evidence>
<dbReference type="RefSeq" id="WP_201347484.1">
    <property type="nucleotide sequence ID" value="NZ_AP014546.1"/>
</dbReference>
<dbReference type="KEGG" id="njp:NEJAP_2340"/>
<reference evidence="3 4" key="1">
    <citation type="journal article" date="2008" name="Int. J. Syst. Evol. Microbiol.">
        <title>Neptunomonas japonica sp. nov., an Osedax japonicus symbiont-like bacterium isolated from sediment adjacent to sperm whale carcasses off Kagoshima, Japan.</title>
        <authorList>
            <person name="Miyazaki M."/>
            <person name="Nogi Y."/>
            <person name="Fujiwara Y."/>
            <person name="Kawato M."/>
            <person name="Kubokawa K."/>
            <person name="Horikoshi K."/>
        </authorList>
    </citation>
    <scope>NUCLEOTIDE SEQUENCE [LARGE SCALE GENOMIC DNA]</scope>
    <source>
        <strain evidence="3 4">JAMM 1380</strain>
    </source>
</reference>
<keyword evidence="1 3" id="KW-0560">Oxidoreductase</keyword>
<dbReference type="InterPro" id="IPR052585">
    <property type="entry name" value="Lipid_raft_assoc_Zn_ADH"/>
</dbReference>
<dbReference type="GO" id="GO:0016491">
    <property type="term" value="F:oxidoreductase activity"/>
    <property type="evidence" value="ECO:0007669"/>
    <property type="project" value="UniProtKB-KW"/>
</dbReference>
<proteinExistence type="inferred from homology"/>
<dbReference type="Gene3D" id="3.90.180.10">
    <property type="entry name" value="Medium-chain alcohol dehydrogenases, catalytic domain"/>
    <property type="match status" value="1"/>
</dbReference>
<dbReference type="EMBL" id="AP014546">
    <property type="protein sequence ID" value="BBB30286.1"/>
    <property type="molecule type" value="Genomic_DNA"/>
</dbReference>